<dbReference type="AlphaFoldDB" id="A0A9D1AFU9"/>
<comment type="caution">
    <text evidence="1">The sequence shown here is derived from an EMBL/GenBank/DDBJ whole genome shotgun (WGS) entry which is preliminary data.</text>
</comment>
<evidence type="ECO:0000313" key="1">
    <source>
        <dbReference type="EMBL" id="HIR39402.1"/>
    </source>
</evidence>
<accession>A0A9D1AFU9</accession>
<proteinExistence type="predicted"/>
<evidence type="ECO:0000313" key="2">
    <source>
        <dbReference type="Proteomes" id="UP000824179"/>
    </source>
</evidence>
<name>A0A9D1AFU9_9FIRM</name>
<gene>
    <name evidence="1" type="ORF">IAB90_03365</name>
</gene>
<protein>
    <submittedName>
        <fullName evidence="1">Uncharacterized protein</fullName>
    </submittedName>
</protein>
<dbReference type="Proteomes" id="UP000824179">
    <property type="component" value="Unassembled WGS sequence"/>
</dbReference>
<reference evidence="1" key="1">
    <citation type="submission" date="2020-10" db="EMBL/GenBank/DDBJ databases">
        <authorList>
            <person name="Gilroy R."/>
        </authorList>
    </citation>
    <scope>NUCLEOTIDE SEQUENCE</scope>
    <source>
        <strain evidence="1">ChiW25-3613</strain>
    </source>
</reference>
<organism evidence="1 2">
    <name type="scientific">Candidatus Coproplasma stercoripullorum</name>
    <dbReference type="NCBI Taxonomy" id="2840751"/>
    <lineage>
        <taxon>Bacteria</taxon>
        <taxon>Bacillati</taxon>
        <taxon>Bacillota</taxon>
        <taxon>Clostridia</taxon>
        <taxon>Eubacteriales</taxon>
        <taxon>Candidatus Coproplasma</taxon>
    </lineage>
</organism>
<dbReference type="EMBL" id="DVHB01000061">
    <property type="protein sequence ID" value="HIR39402.1"/>
    <property type="molecule type" value="Genomic_DNA"/>
</dbReference>
<sequence>MKLYDFDGMFDKKLSEYISKNVGKYKEEEWEDIIPEMYTKFGNTVLKSLGTSPNGYYASMGDGELIKCLRAHVKNGVPVSEFLCKAIESRPGCGEMLLPLLESGEEGLKQYVVNILGADDRAIPVYMRLIPNEEDEDFKNQCADFIKEKADLVKEQALENYKNGVERPLMLEILSKVQGRDERVFEILLNEFRGGEDVPMCAGYLASYGDERALPYLMDKIDEEGISYIEFQELKYAIEALGGEYTKQRDFSGDEYYELIRSHSVSSADIFSAFEGGAEGSEGGVKN</sequence>
<reference evidence="1" key="2">
    <citation type="journal article" date="2021" name="PeerJ">
        <title>Extensive microbial diversity within the chicken gut microbiome revealed by metagenomics and culture.</title>
        <authorList>
            <person name="Gilroy R."/>
            <person name="Ravi A."/>
            <person name="Getino M."/>
            <person name="Pursley I."/>
            <person name="Horton D.L."/>
            <person name="Alikhan N.F."/>
            <person name="Baker D."/>
            <person name="Gharbi K."/>
            <person name="Hall N."/>
            <person name="Watson M."/>
            <person name="Adriaenssens E.M."/>
            <person name="Foster-Nyarko E."/>
            <person name="Jarju S."/>
            <person name="Secka A."/>
            <person name="Antonio M."/>
            <person name="Oren A."/>
            <person name="Chaudhuri R.R."/>
            <person name="La Ragione R."/>
            <person name="Hildebrand F."/>
            <person name="Pallen M.J."/>
        </authorList>
    </citation>
    <scope>NUCLEOTIDE SEQUENCE</scope>
    <source>
        <strain evidence="1">ChiW25-3613</strain>
    </source>
</reference>